<keyword evidence="2" id="KW-0732">Signal</keyword>
<comment type="caution">
    <text evidence="3">The sequence shown here is derived from an EMBL/GenBank/DDBJ whole genome shotgun (WGS) entry which is preliminary data.</text>
</comment>
<evidence type="ECO:0000313" key="3">
    <source>
        <dbReference type="EMBL" id="RAL53780.1"/>
    </source>
</evidence>
<feature type="chain" id="PRO_5016390117" description="VAN3-binding protein-like auxin canalisation domain-containing protein" evidence="2">
    <location>
        <begin position="21"/>
        <end position="89"/>
    </location>
</feature>
<name>A0A328E882_9ASTE</name>
<dbReference type="AlphaFoldDB" id="A0A328E882"/>
<reference evidence="3 4" key="1">
    <citation type="submission" date="2018-06" db="EMBL/GenBank/DDBJ databases">
        <title>The Genome of Cuscuta australis (Dodder) Provides Insight into the Evolution of Plant Parasitism.</title>
        <authorList>
            <person name="Liu H."/>
        </authorList>
    </citation>
    <scope>NUCLEOTIDE SEQUENCE [LARGE SCALE GENOMIC DNA]</scope>
    <source>
        <strain evidence="4">cv. Yunnan</strain>
        <tissue evidence="3">Vines</tissue>
    </source>
</reference>
<feature type="signal peptide" evidence="2">
    <location>
        <begin position="1"/>
        <end position="20"/>
    </location>
</feature>
<proteinExistence type="predicted"/>
<feature type="compositionally biased region" description="Polar residues" evidence="1">
    <location>
        <begin position="80"/>
        <end position="89"/>
    </location>
</feature>
<evidence type="ECO:0008006" key="5">
    <source>
        <dbReference type="Google" id="ProtNLM"/>
    </source>
</evidence>
<protein>
    <recommendedName>
        <fullName evidence="5">VAN3-binding protein-like auxin canalisation domain-containing protein</fullName>
    </recommendedName>
</protein>
<feature type="compositionally biased region" description="Gly residues" evidence="1">
    <location>
        <begin position="66"/>
        <end position="77"/>
    </location>
</feature>
<dbReference type="EMBL" id="NQVE01000015">
    <property type="protein sequence ID" value="RAL53780.1"/>
    <property type="molecule type" value="Genomic_DNA"/>
</dbReference>
<feature type="region of interest" description="Disordered" evidence="1">
    <location>
        <begin position="65"/>
        <end position="89"/>
    </location>
</feature>
<gene>
    <name evidence="3" type="ORF">DM860_004251</name>
</gene>
<evidence type="ECO:0000256" key="1">
    <source>
        <dbReference type="SAM" id="MobiDB-lite"/>
    </source>
</evidence>
<sequence length="89" mass="8789">MKVNMKLQLLDVNALGLVSAGAVASNDIASTSEKRMKVNTELQLFDAALGLVSASDATVSAFSSVTGGGGGGGGGGSDCASRSRNLTEP</sequence>
<accession>A0A328E882</accession>
<organism evidence="3 4">
    <name type="scientific">Cuscuta australis</name>
    <dbReference type="NCBI Taxonomy" id="267555"/>
    <lineage>
        <taxon>Eukaryota</taxon>
        <taxon>Viridiplantae</taxon>
        <taxon>Streptophyta</taxon>
        <taxon>Embryophyta</taxon>
        <taxon>Tracheophyta</taxon>
        <taxon>Spermatophyta</taxon>
        <taxon>Magnoliopsida</taxon>
        <taxon>eudicotyledons</taxon>
        <taxon>Gunneridae</taxon>
        <taxon>Pentapetalae</taxon>
        <taxon>asterids</taxon>
        <taxon>lamiids</taxon>
        <taxon>Solanales</taxon>
        <taxon>Convolvulaceae</taxon>
        <taxon>Cuscuteae</taxon>
        <taxon>Cuscuta</taxon>
        <taxon>Cuscuta subgen. Grammica</taxon>
        <taxon>Cuscuta sect. Cleistogrammica</taxon>
    </lineage>
</organism>
<evidence type="ECO:0000313" key="4">
    <source>
        <dbReference type="Proteomes" id="UP000249390"/>
    </source>
</evidence>
<keyword evidence="4" id="KW-1185">Reference proteome</keyword>
<evidence type="ECO:0000256" key="2">
    <source>
        <dbReference type="SAM" id="SignalP"/>
    </source>
</evidence>
<dbReference type="Proteomes" id="UP000249390">
    <property type="component" value="Unassembled WGS sequence"/>
</dbReference>